<evidence type="ECO:0000313" key="2">
    <source>
        <dbReference type="Proteomes" id="UP000799755"/>
    </source>
</evidence>
<organism evidence="1 2">
    <name type="scientific">Lindgomyces ingoldianus</name>
    <dbReference type="NCBI Taxonomy" id="673940"/>
    <lineage>
        <taxon>Eukaryota</taxon>
        <taxon>Fungi</taxon>
        <taxon>Dikarya</taxon>
        <taxon>Ascomycota</taxon>
        <taxon>Pezizomycotina</taxon>
        <taxon>Dothideomycetes</taxon>
        <taxon>Pleosporomycetidae</taxon>
        <taxon>Pleosporales</taxon>
        <taxon>Lindgomycetaceae</taxon>
        <taxon>Lindgomyces</taxon>
    </lineage>
</organism>
<protein>
    <submittedName>
        <fullName evidence="1">Uncharacterized protein</fullName>
    </submittedName>
</protein>
<dbReference type="EMBL" id="MU003496">
    <property type="protein sequence ID" value="KAF2475138.1"/>
    <property type="molecule type" value="Genomic_DNA"/>
</dbReference>
<proteinExistence type="predicted"/>
<gene>
    <name evidence="1" type="ORF">BDR25DRAFT_350548</name>
</gene>
<keyword evidence="2" id="KW-1185">Reference proteome</keyword>
<name>A0ACB6R787_9PLEO</name>
<comment type="caution">
    <text evidence="1">The sequence shown here is derived from an EMBL/GenBank/DDBJ whole genome shotgun (WGS) entry which is preliminary data.</text>
</comment>
<accession>A0ACB6R787</accession>
<dbReference type="Proteomes" id="UP000799755">
    <property type="component" value="Unassembled WGS sequence"/>
</dbReference>
<reference evidence="1" key="1">
    <citation type="journal article" date="2020" name="Stud. Mycol.">
        <title>101 Dothideomycetes genomes: a test case for predicting lifestyles and emergence of pathogens.</title>
        <authorList>
            <person name="Haridas S."/>
            <person name="Albert R."/>
            <person name="Binder M."/>
            <person name="Bloem J."/>
            <person name="Labutti K."/>
            <person name="Salamov A."/>
            <person name="Andreopoulos B."/>
            <person name="Baker S."/>
            <person name="Barry K."/>
            <person name="Bills G."/>
            <person name="Bluhm B."/>
            <person name="Cannon C."/>
            <person name="Castanera R."/>
            <person name="Culley D."/>
            <person name="Daum C."/>
            <person name="Ezra D."/>
            <person name="Gonzalez J."/>
            <person name="Henrissat B."/>
            <person name="Kuo A."/>
            <person name="Liang C."/>
            <person name="Lipzen A."/>
            <person name="Lutzoni F."/>
            <person name="Magnuson J."/>
            <person name="Mondo S."/>
            <person name="Nolan M."/>
            <person name="Ohm R."/>
            <person name="Pangilinan J."/>
            <person name="Park H.-J."/>
            <person name="Ramirez L."/>
            <person name="Alfaro M."/>
            <person name="Sun H."/>
            <person name="Tritt A."/>
            <person name="Yoshinaga Y."/>
            <person name="Zwiers L.-H."/>
            <person name="Turgeon B."/>
            <person name="Goodwin S."/>
            <person name="Spatafora J."/>
            <person name="Crous P."/>
            <person name="Grigoriev I."/>
        </authorList>
    </citation>
    <scope>NUCLEOTIDE SEQUENCE</scope>
    <source>
        <strain evidence="1">ATCC 200398</strain>
    </source>
</reference>
<sequence>MIRTNTQFRASNGPYYSPYKVNRNGHVFSTNVPSSYNTYTYLSSSLSYERTQNLTRTGLKIAQSYSTTPPAPYV</sequence>
<evidence type="ECO:0000313" key="1">
    <source>
        <dbReference type="EMBL" id="KAF2475138.1"/>
    </source>
</evidence>